<evidence type="ECO:0000313" key="3">
    <source>
        <dbReference type="EMBL" id="MBC3831815.1"/>
    </source>
</evidence>
<keyword evidence="4" id="KW-1185">Reference proteome</keyword>
<feature type="transmembrane region" description="Helical" evidence="2">
    <location>
        <begin position="12"/>
        <end position="32"/>
    </location>
</feature>
<protein>
    <recommendedName>
        <fullName evidence="5">Tetratricopeptide repeat protein</fullName>
    </recommendedName>
</protein>
<evidence type="ECO:0000256" key="1">
    <source>
        <dbReference type="SAM" id="MobiDB-lite"/>
    </source>
</evidence>
<sequence length="526" mass="58299">MATSQISSNKLRFCFVNFILGLLFSMVIGGQATAQETRPLPIIEKEIATDPNIEHQVQLQQELTKLLAENARINKEKIEYLEAQSQKVFWTQCLIGFLVLMMLVSLFSFWRLHVQHKFQDGIDALTTSIKNFQDSLFSLSFIDTSQLSTIGSVSSFHTTDIDAANTQQGSHSGFRRTLNPNTGSHGTNGPNNDEFSDIRGFFDAWLNVYKPGDPRYEEALAAATKPNSPKPWLQALDSSRQNKDQSGFESISKELKKFFNIKLLPWQNSDNATKKQLSEYPHVVSKIIEFWPKDEIVIYLERLLNNSRMSPREGFDLNIFQQLESLLELAQREDRPRQIQQLREMGIADFLFSTPSAATKSAAILSSANLAPDSVSRPNRVTPPVAIQTSANTEQTALSTVHSEPAVHTRLSALSTTAATNLAASSITTFAATKETVLTNNSASIGVNTSVNTVADPVNVAGAHEVRLQLAQAYLEMADTEGACLLLEEVIRDAAPAQQAHAKRLLADIEKKRANLDGGNNKSYFH</sequence>
<dbReference type="Gene3D" id="1.20.58.2200">
    <property type="match status" value="1"/>
</dbReference>
<dbReference type="InterPro" id="IPR020011">
    <property type="entry name" value="FimV_C"/>
</dbReference>
<dbReference type="NCBIfam" id="TIGR03504">
    <property type="entry name" value="FimV_Cterm"/>
    <property type="match status" value="1"/>
</dbReference>
<reference evidence="3 4" key="1">
    <citation type="submission" date="2020-08" db="EMBL/GenBank/DDBJ databases">
        <title>Novel species isolated from subtropical streams in China.</title>
        <authorList>
            <person name="Lu H."/>
        </authorList>
    </citation>
    <scope>NUCLEOTIDE SEQUENCE [LARGE SCALE GENOMIC DNA]</scope>
    <source>
        <strain evidence="3 4">KCTC 52442</strain>
    </source>
</reference>
<proteinExistence type="predicted"/>
<feature type="transmembrane region" description="Helical" evidence="2">
    <location>
        <begin position="89"/>
        <end position="110"/>
    </location>
</feature>
<dbReference type="InterPro" id="IPR038440">
    <property type="entry name" value="FimV_C_sf"/>
</dbReference>
<feature type="compositionally biased region" description="Polar residues" evidence="1">
    <location>
        <begin position="178"/>
        <end position="191"/>
    </location>
</feature>
<comment type="caution">
    <text evidence="3">The sequence shown here is derived from an EMBL/GenBank/DDBJ whole genome shotgun (WGS) entry which is preliminary data.</text>
</comment>
<dbReference type="RefSeq" id="WP_186890843.1">
    <property type="nucleotide sequence ID" value="NZ_JACOFU010000003.1"/>
</dbReference>
<feature type="compositionally biased region" description="Polar residues" evidence="1">
    <location>
        <begin position="236"/>
        <end position="247"/>
    </location>
</feature>
<gene>
    <name evidence="3" type="ORF">H8K33_09870</name>
</gene>
<evidence type="ECO:0008006" key="5">
    <source>
        <dbReference type="Google" id="ProtNLM"/>
    </source>
</evidence>
<feature type="region of interest" description="Disordered" evidence="1">
    <location>
        <begin position="222"/>
        <end position="247"/>
    </location>
</feature>
<accession>A0ABR6XQN1</accession>
<evidence type="ECO:0000256" key="2">
    <source>
        <dbReference type="SAM" id="Phobius"/>
    </source>
</evidence>
<dbReference type="Proteomes" id="UP000643610">
    <property type="component" value="Unassembled WGS sequence"/>
</dbReference>
<feature type="region of interest" description="Disordered" evidence="1">
    <location>
        <begin position="166"/>
        <end position="191"/>
    </location>
</feature>
<name>A0ABR6XQN1_9BURK</name>
<evidence type="ECO:0000313" key="4">
    <source>
        <dbReference type="Proteomes" id="UP000643610"/>
    </source>
</evidence>
<keyword evidence="2" id="KW-1133">Transmembrane helix</keyword>
<keyword evidence="2" id="KW-0812">Transmembrane</keyword>
<keyword evidence="2" id="KW-0472">Membrane</keyword>
<organism evidence="3 4">
    <name type="scientific">Undibacterium amnicola</name>
    <dbReference type="NCBI Taxonomy" id="1834038"/>
    <lineage>
        <taxon>Bacteria</taxon>
        <taxon>Pseudomonadati</taxon>
        <taxon>Pseudomonadota</taxon>
        <taxon>Betaproteobacteria</taxon>
        <taxon>Burkholderiales</taxon>
        <taxon>Oxalobacteraceae</taxon>
        <taxon>Undibacterium</taxon>
    </lineage>
</organism>
<dbReference type="EMBL" id="JACOFU010000003">
    <property type="protein sequence ID" value="MBC3831815.1"/>
    <property type="molecule type" value="Genomic_DNA"/>
</dbReference>